<keyword evidence="1" id="KW-0812">Transmembrane</keyword>
<keyword evidence="1" id="KW-0472">Membrane</keyword>
<evidence type="ECO:0000256" key="1">
    <source>
        <dbReference type="SAM" id="Phobius"/>
    </source>
</evidence>
<keyword evidence="1" id="KW-1133">Transmembrane helix</keyword>
<feature type="transmembrane region" description="Helical" evidence="1">
    <location>
        <begin position="24"/>
        <end position="44"/>
    </location>
</feature>
<comment type="caution">
    <text evidence="2">The sequence shown here is derived from an EMBL/GenBank/DDBJ whole genome shotgun (WGS) entry which is preliminary data.</text>
</comment>
<reference evidence="2 4" key="1">
    <citation type="journal article" date="2021" name="G3 (Bethesda)">
        <title>Genomic diversity, chromosomal rearrangements, and interspecies hybridization in the ogataea polymorpha species complex.</title>
        <authorList>
            <person name="Hanson S.J."/>
            <person name="Cinneide E.O."/>
            <person name="Salzberg L.I."/>
            <person name="Wolfe K.H."/>
            <person name="McGowan J."/>
            <person name="Fitzpatrick D.A."/>
            <person name="Matlin K."/>
        </authorList>
    </citation>
    <scope>NUCLEOTIDE SEQUENCE</scope>
    <source>
        <strain evidence="3">81-436-3</strain>
        <strain evidence="2">83-405-1</strain>
    </source>
</reference>
<dbReference type="EMBL" id="JAHLUH010000001">
    <property type="protein sequence ID" value="KAG7730952.1"/>
    <property type="molecule type" value="Genomic_DNA"/>
</dbReference>
<dbReference type="AlphaFoldDB" id="A0AAN6DBQ1"/>
<proteinExistence type="predicted"/>
<name>A0AAN6DBQ1_9ASCO</name>
<evidence type="ECO:0000313" key="5">
    <source>
        <dbReference type="Proteomes" id="UP000738402"/>
    </source>
</evidence>
<organism evidence="2 5">
    <name type="scientific">Ogataea haglerorum</name>
    <dbReference type="NCBI Taxonomy" id="1937702"/>
    <lineage>
        <taxon>Eukaryota</taxon>
        <taxon>Fungi</taxon>
        <taxon>Dikarya</taxon>
        <taxon>Ascomycota</taxon>
        <taxon>Saccharomycotina</taxon>
        <taxon>Pichiomycetes</taxon>
        <taxon>Pichiales</taxon>
        <taxon>Pichiaceae</taxon>
        <taxon>Ogataea</taxon>
    </lineage>
</organism>
<protein>
    <submittedName>
        <fullName evidence="2">Uncharacterized protein</fullName>
    </submittedName>
</protein>
<evidence type="ECO:0000313" key="4">
    <source>
        <dbReference type="Proteomes" id="UP000697297"/>
    </source>
</evidence>
<evidence type="ECO:0000313" key="2">
    <source>
        <dbReference type="EMBL" id="KAG7730952.1"/>
    </source>
</evidence>
<dbReference type="EMBL" id="JAHLUN010000018">
    <property type="protein sequence ID" value="KAG7762002.1"/>
    <property type="molecule type" value="Genomic_DNA"/>
</dbReference>
<dbReference type="Proteomes" id="UP000738402">
    <property type="component" value="Unassembled WGS sequence"/>
</dbReference>
<dbReference type="Proteomes" id="UP000697297">
    <property type="component" value="Unassembled WGS sequence"/>
</dbReference>
<evidence type="ECO:0000313" key="3">
    <source>
        <dbReference type="EMBL" id="KAG7762002.1"/>
    </source>
</evidence>
<accession>A0AAN6DBQ1</accession>
<sequence length="210" mass="24061">MIEKPWVDIEKGQGWIPRRRLSTLNRILLCVLISLCILTAVVTVRKSSAHSHYLMMPDPHANQEPFIIDRHAHKARSSQRVPYDSGYNVLVNAASARLKKSERSAAVPVKKRPLLQKEVEAITLVSKLVLIVDSLNRNYESLARSLWRDPLLMNLSKHPYNDALKNYMVDYFKVEKLPILLVNGKPMVSGDDLNEARFARINRLIKENLD</sequence>
<keyword evidence="4" id="KW-1185">Reference proteome</keyword>
<gene>
    <name evidence="2" type="ORF">KL933_000747</name>
    <name evidence="3" type="ORF">KL946_005048</name>
</gene>